<organism evidence="1 2">
    <name type="scientific">Paenibacillus montaniterrae</name>
    <dbReference type="NCBI Taxonomy" id="429341"/>
    <lineage>
        <taxon>Bacteria</taxon>
        <taxon>Bacillati</taxon>
        <taxon>Bacillota</taxon>
        <taxon>Bacilli</taxon>
        <taxon>Bacillales</taxon>
        <taxon>Paenibacillaceae</taxon>
        <taxon>Paenibacillus</taxon>
    </lineage>
</organism>
<dbReference type="EMBL" id="BOSE01000002">
    <property type="protein sequence ID" value="GIP16180.1"/>
    <property type="molecule type" value="Genomic_DNA"/>
</dbReference>
<keyword evidence="2" id="KW-1185">Reference proteome</keyword>
<comment type="caution">
    <text evidence="1">The sequence shown here is derived from an EMBL/GenBank/DDBJ whole genome shotgun (WGS) entry which is preliminary data.</text>
</comment>
<dbReference type="RefSeq" id="WP_213514404.1">
    <property type="nucleotide sequence ID" value="NZ_BOSE01000002.1"/>
</dbReference>
<reference evidence="1" key="1">
    <citation type="submission" date="2021-03" db="EMBL/GenBank/DDBJ databases">
        <title>Antimicrobial resistance genes in bacteria isolated from Japanese honey, and their potential for conferring macrolide and lincosamide resistance in the American foulbrood pathogen Paenibacillus larvae.</title>
        <authorList>
            <person name="Okamoto M."/>
            <person name="Kumagai M."/>
            <person name="Kanamori H."/>
            <person name="Takamatsu D."/>
        </authorList>
    </citation>
    <scope>NUCLEOTIDE SEQUENCE</scope>
    <source>
        <strain evidence="1">J40TS1</strain>
    </source>
</reference>
<dbReference type="Proteomes" id="UP000683139">
    <property type="component" value="Unassembled WGS sequence"/>
</dbReference>
<dbReference type="InterPro" id="IPR036188">
    <property type="entry name" value="FAD/NAD-bd_sf"/>
</dbReference>
<evidence type="ECO:0000313" key="1">
    <source>
        <dbReference type="EMBL" id="GIP16180.1"/>
    </source>
</evidence>
<evidence type="ECO:0000313" key="2">
    <source>
        <dbReference type="Proteomes" id="UP000683139"/>
    </source>
</evidence>
<proteinExistence type="predicted"/>
<dbReference type="PANTHER" id="PTHR43422">
    <property type="entry name" value="THIAMINE THIAZOLE SYNTHASE"/>
    <property type="match status" value="1"/>
</dbReference>
<keyword evidence="1" id="KW-0560">Oxidoreductase</keyword>
<sequence>MTILHNEKFSKNAERAIVIGGGISGLLVSRVLSDHYSEVIVLDKDDFPEKPEHRAGVPQSFQPHRLTPRGRMILDHFFPAFNDDLLEMGAPSSQGKTAYFSYDFGNMEMSIPDNEATFSRALLEWVLRERVKKIPNVHLKPKQDIIGLLTNSDKTAVTGVIARDRTQSGQEQTWNADLVFDVSGSNSKLVTWLEQLGYTIPDPDILKVSLGYSTRHYRIPDSQTRNWDVYRKDGNPSNHQFTAVLSVIENQTAELLLWGVGGRVPDTKAQEFEQNVDQLKDSLLSELLQGLEPIGAPRGYRISELRRHRFELMERWPSGLLVMGDALCTFDPIYGLGMTVAAIEAERVASYFQEQRNNPQPHFEKRMLQGLQEALEPAWWLNCVHDLQWPNVEYAGRHLAGISFAQKYMNLALQQVVSKQNSDLFLLQWGVTSLLFSPGMLFNPQMADFFLAHASDEESRELMTFLQEQGQTLEEMMEQIPNFANASFVQIPSGE</sequence>
<keyword evidence="1" id="KW-0503">Monooxygenase</keyword>
<gene>
    <name evidence="1" type="ORF">J40TS1_18220</name>
</gene>
<dbReference type="PANTHER" id="PTHR43422:SF3">
    <property type="entry name" value="THIAMINE THIAZOLE SYNTHASE"/>
    <property type="match status" value="1"/>
</dbReference>
<name>A0A919YMX3_9BACL</name>
<dbReference type="GO" id="GO:0004497">
    <property type="term" value="F:monooxygenase activity"/>
    <property type="evidence" value="ECO:0007669"/>
    <property type="project" value="UniProtKB-KW"/>
</dbReference>
<accession>A0A919YMX3</accession>
<protein>
    <submittedName>
        <fullName evidence="1">FAD-binding monooxygenase</fullName>
    </submittedName>
</protein>
<dbReference type="Gene3D" id="3.50.50.60">
    <property type="entry name" value="FAD/NAD(P)-binding domain"/>
    <property type="match status" value="1"/>
</dbReference>
<dbReference type="AlphaFoldDB" id="A0A919YMX3"/>
<dbReference type="SUPFAM" id="SSF51905">
    <property type="entry name" value="FAD/NAD(P)-binding domain"/>
    <property type="match status" value="1"/>
</dbReference>